<name>A0ABI8AIG0_FELCA</name>
<dbReference type="GeneID" id="101098442"/>
<comment type="subcellular location">
    <subcellularLocation>
        <location evidence="3">Peroxisome membrane</location>
    </subcellularLocation>
</comment>
<reference evidence="4" key="3">
    <citation type="submission" date="2025-09" db="UniProtKB">
        <authorList>
            <consortium name="Ensembl"/>
        </authorList>
    </citation>
    <scope>IDENTIFICATION</scope>
    <source>
        <strain evidence="4">breed Abyssinian</strain>
    </source>
</reference>
<keyword evidence="5" id="KW-1185">Reference proteome</keyword>
<dbReference type="PANTHER" id="PTHR20990">
    <property type="entry name" value="PEROXISOMAL BIOGENESIS FACTOR 11"/>
    <property type="match status" value="1"/>
</dbReference>
<reference evidence="4 5" key="1">
    <citation type="submission" date="2021-02" db="EMBL/GenBank/DDBJ databases">
        <title>Safari Cat Assemblies.</title>
        <authorList>
            <person name="Bredemeyer K.R."/>
            <person name="Murphy W.J."/>
        </authorList>
    </citation>
    <scope>NUCLEOTIDE SEQUENCE [LARGE SCALE GENOMIC DNA]</scope>
</reference>
<evidence type="ECO:0000256" key="3">
    <source>
        <dbReference type="ARBA" id="ARBA00046271"/>
    </source>
</evidence>
<reference evidence="4" key="2">
    <citation type="submission" date="2025-08" db="UniProtKB">
        <authorList>
            <consortium name="Ensembl"/>
        </authorList>
    </citation>
    <scope>IDENTIFICATION</scope>
    <source>
        <strain evidence="4">breed Abyssinian</strain>
    </source>
</reference>
<keyword evidence="2" id="KW-0576">Peroxisome</keyword>
<evidence type="ECO:0000256" key="1">
    <source>
        <dbReference type="ARBA" id="ARBA00023136"/>
    </source>
</evidence>
<evidence type="ECO:0000313" key="4">
    <source>
        <dbReference type="Ensembl" id="ENSFCTP00005059057.1"/>
    </source>
</evidence>
<dbReference type="InterPro" id="IPR026510">
    <property type="entry name" value="PEX11C_met"/>
</dbReference>
<evidence type="ECO:0008006" key="6">
    <source>
        <dbReference type="Google" id="ProtNLM"/>
    </source>
</evidence>
<keyword evidence="1" id="KW-0472">Membrane</keyword>
<dbReference type="Pfam" id="PF05648">
    <property type="entry name" value="PEX11"/>
    <property type="match status" value="1"/>
</dbReference>
<gene>
    <name evidence="4" type="primary">PEX11G</name>
</gene>
<dbReference type="InterPro" id="IPR008733">
    <property type="entry name" value="PEX11"/>
</dbReference>
<organism evidence="4 5">
    <name type="scientific">Felis catus</name>
    <name type="common">Cat</name>
    <name type="synonym">Felis silvestris catus</name>
    <dbReference type="NCBI Taxonomy" id="9685"/>
    <lineage>
        <taxon>Eukaryota</taxon>
        <taxon>Metazoa</taxon>
        <taxon>Chordata</taxon>
        <taxon>Craniata</taxon>
        <taxon>Vertebrata</taxon>
        <taxon>Euteleostomi</taxon>
        <taxon>Mammalia</taxon>
        <taxon>Eutheria</taxon>
        <taxon>Laurasiatheria</taxon>
        <taxon>Carnivora</taxon>
        <taxon>Feliformia</taxon>
        <taxon>Felidae</taxon>
        <taxon>Felinae</taxon>
        <taxon>Felis</taxon>
    </lineage>
</organism>
<proteinExistence type="predicted"/>
<sequence length="324" mass="35094">MAALSSLASALESYRGRDRLIRTLGYCCQLVGGVLVEQCPARSEVGTRLLTLSSQLSHCRTVLRLFDDMAMFIYTKQYGLGAEEEDFFVRGVSVLGNLADQLYYPCEHIAWAADAKILRADSARWWTLSTAFWGLSLLLGIARQVVLARAGRLYGCPETWAGGQTGWRCRVLASSHSPPLVAPSLDPSNGRPNGCPQSRWLQTSHADCLAVLEGGRPVGTPRARNREAAGDNLFLPFPASGGHCPARLVAPPSISEPVPPACVPCHIFSNSNPVRPSSGCHPRATSVTSHFKPLTRSHLQSFLACKGAHSQVLGTRMWTCLARA</sequence>
<dbReference type="RefSeq" id="XP_011287124.2">
    <property type="nucleotide sequence ID" value="XM_011288822.3"/>
</dbReference>
<dbReference type="Ensembl" id="ENSFCTT00005087234.1">
    <property type="protein sequence ID" value="ENSFCTP00005059057.1"/>
    <property type="gene ID" value="ENSFCTG00005031370.1"/>
</dbReference>
<dbReference type="Proteomes" id="UP000823872">
    <property type="component" value="Chromosome A2"/>
</dbReference>
<protein>
    <recommendedName>
        <fullName evidence="6">Peroxisomal biogenesis factor 11 gamma</fullName>
    </recommendedName>
</protein>
<evidence type="ECO:0000256" key="2">
    <source>
        <dbReference type="ARBA" id="ARBA00023140"/>
    </source>
</evidence>
<dbReference type="PANTHER" id="PTHR20990:SF1">
    <property type="entry name" value="PEROXISOMAL MEMBRANE PROTEIN 11C"/>
    <property type="match status" value="1"/>
</dbReference>
<dbReference type="GeneTree" id="ENSGT00390000000427"/>
<accession>A0ABI8AIG0</accession>
<evidence type="ECO:0000313" key="5">
    <source>
        <dbReference type="Proteomes" id="UP000823872"/>
    </source>
</evidence>